<sequence>MTTIAHVAMWTGDLERMAAFYRDHFGAAIGPRYESRRRPGFVSRFITLSQGPAIEIMQLPQLGPPIADAERPGYAHLAIALGSADAVNRMARRAEMDGFLKSPPRLTGDGFYEAVIADPDGNPIEITP</sequence>
<dbReference type="PANTHER" id="PTHR36113">
    <property type="entry name" value="LYASE, PUTATIVE-RELATED-RELATED"/>
    <property type="match status" value="1"/>
</dbReference>
<keyword evidence="3" id="KW-1185">Reference proteome</keyword>
<dbReference type="PANTHER" id="PTHR36113:SF1">
    <property type="entry name" value="GLYOXALASE_BLEOMYCIN RESISTANCE PROTEIN_DIOXYGENASE"/>
    <property type="match status" value="1"/>
</dbReference>
<dbReference type="SUPFAM" id="SSF54593">
    <property type="entry name" value="Glyoxalase/Bleomycin resistance protein/Dihydroxybiphenyl dioxygenase"/>
    <property type="match status" value="1"/>
</dbReference>
<organism evidence="2 3">
    <name type="scientific">Martelella alba</name>
    <dbReference type="NCBI Taxonomy" id="2590451"/>
    <lineage>
        <taxon>Bacteria</taxon>
        <taxon>Pseudomonadati</taxon>
        <taxon>Pseudomonadota</taxon>
        <taxon>Alphaproteobacteria</taxon>
        <taxon>Hyphomicrobiales</taxon>
        <taxon>Aurantimonadaceae</taxon>
        <taxon>Martelella</taxon>
    </lineage>
</organism>
<reference evidence="2 3" key="1">
    <citation type="submission" date="2019-06" db="EMBL/GenBank/DDBJ databases">
        <authorList>
            <person name="Li M."/>
        </authorList>
    </citation>
    <scope>NUCLEOTIDE SEQUENCE [LARGE SCALE GENOMIC DNA]</scope>
    <source>
        <strain evidence="2 3">BGMRC2036</strain>
    </source>
</reference>
<evidence type="ECO:0000259" key="1">
    <source>
        <dbReference type="PROSITE" id="PS51819"/>
    </source>
</evidence>
<keyword evidence="2" id="KW-0560">Oxidoreductase</keyword>
<dbReference type="RefSeq" id="WP_141150190.1">
    <property type="nucleotide sequence ID" value="NZ_VHLG01000012.1"/>
</dbReference>
<proteinExistence type="predicted"/>
<dbReference type="PROSITE" id="PS51819">
    <property type="entry name" value="VOC"/>
    <property type="match status" value="1"/>
</dbReference>
<evidence type="ECO:0000313" key="3">
    <source>
        <dbReference type="Proteomes" id="UP000318801"/>
    </source>
</evidence>
<dbReference type="InterPro" id="IPR029068">
    <property type="entry name" value="Glyas_Bleomycin-R_OHBP_Dase"/>
</dbReference>
<dbReference type="InterPro" id="IPR037523">
    <property type="entry name" value="VOC_core"/>
</dbReference>
<dbReference type="InterPro" id="IPR004360">
    <property type="entry name" value="Glyas_Fos-R_dOase_dom"/>
</dbReference>
<gene>
    <name evidence="2" type="ORF">FJU08_16790</name>
</gene>
<protein>
    <submittedName>
        <fullName evidence="2">Glyoxalase/bleomycin resistance/extradiol dioxygenase family protein</fullName>
    </submittedName>
</protein>
<evidence type="ECO:0000313" key="2">
    <source>
        <dbReference type="EMBL" id="TPW28471.1"/>
    </source>
</evidence>
<accession>A0A506U5T3</accession>
<name>A0A506U5T3_9HYPH</name>
<dbReference type="OrthoDB" id="9800438at2"/>
<dbReference type="EMBL" id="VHLG01000012">
    <property type="protein sequence ID" value="TPW28471.1"/>
    <property type="molecule type" value="Genomic_DNA"/>
</dbReference>
<comment type="caution">
    <text evidence="2">The sequence shown here is derived from an EMBL/GenBank/DDBJ whole genome shotgun (WGS) entry which is preliminary data.</text>
</comment>
<dbReference type="Pfam" id="PF00903">
    <property type="entry name" value="Glyoxalase"/>
    <property type="match status" value="1"/>
</dbReference>
<dbReference type="GO" id="GO:0051213">
    <property type="term" value="F:dioxygenase activity"/>
    <property type="evidence" value="ECO:0007669"/>
    <property type="project" value="UniProtKB-KW"/>
</dbReference>
<dbReference type="Proteomes" id="UP000318801">
    <property type="component" value="Unassembled WGS sequence"/>
</dbReference>
<dbReference type="AlphaFoldDB" id="A0A506U5T3"/>
<feature type="domain" description="VOC" evidence="1">
    <location>
        <begin position="3"/>
        <end position="128"/>
    </location>
</feature>
<dbReference type="InterPro" id="IPR051332">
    <property type="entry name" value="Fosfomycin_Res_Enzymes"/>
</dbReference>
<keyword evidence="2" id="KW-0223">Dioxygenase</keyword>
<dbReference type="Gene3D" id="3.10.180.10">
    <property type="entry name" value="2,3-Dihydroxybiphenyl 1,2-Dioxygenase, domain 1"/>
    <property type="match status" value="1"/>
</dbReference>